<organism evidence="1 2">
    <name type="scientific">Crocosphaera chwakensis CCY0110</name>
    <dbReference type="NCBI Taxonomy" id="391612"/>
    <lineage>
        <taxon>Bacteria</taxon>
        <taxon>Bacillati</taxon>
        <taxon>Cyanobacteriota</taxon>
        <taxon>Cyanophyceae</taxon>
        <taxon>Oscillatoriophycideae</taxon>
        <taxon>Chroococcales</taxon>
        <taxon>Aphanothecaceae</taxon>
        <taxon>Crocosphaera</taxon>
        <taxon>Crocosphaera chwakensis</taxon>
    </lineage>
</organism>
<keyword evidence="2" id="KW-1185">Reference proteome</keyword>
<name>A3IW17_9CHRO</name>
<proteinExistence type="predicted"/>
<reference evidence="1 2" key="1">
    <citation type="submission" date="2007-03" db="EMBL/GenBank/DDBJ databases">
        <authorList>
            <person name="Stal L."/>
            <person name="Ferriera S."/>
            <person name="Johnson J."/>
            <person name="Kravitz S."/>
            <person name="Beeson K."/>
            <person name="Sutton G."/>
            <person name="Rogers Y.-H."/>
            <person name="Friedman R."/>
            <person name="Frazier M."/>
            <person name="Venter J.C."/>
        </authorList>
    </citation>
    <scope>NUCLEOTIDE SEQUENCE [LARGE SCALE GENOMIC DNA]</scope>
    <source>
        <strain evidence="1 2">CCY0110</strain>
    </source>
</reference>
<evidence type="ECO:0000313" key="2">
    <source>
        <dbReference type="Proteomes" id="UP000003781"/>
    </source>
</evidence>
<gene>
    <name evidence="1" type="ORF">CY0110_20500</name>
</gene>
<accession>A3IW17</accession>
<dbReference type="EMBL" id="AAXW01000047">
    <property type="protein sequence ID" value="EAZ89328.1"/>
    <property type="molecule type" value="Genomic_DNA"/>
</dbReference>
<sequence length="48" mass="5527">MNRTRCSNVDCDLTPYQDTTVYTEQLPRCPLCDVPLRLDEVLFGQPIP</sequence>
<dbReference type="Proteomes" id="UP000003781">
    <property type="component" value="Unassembled WGS sequence"/>
</dbReference>
<evidence type="ECO:0000313" key="1">
    <source>
        <dbReference type="EMBL" id="EAZ89328.1"/>
    </source>
</evidence>
<dbReference type="AlphaFoldDB" id="A3IW17"/>
<protein>
    <submittedName>
        <fullName evidence="1">Uncharacterized protein</fullName>
    </submittedName>
</protein>
<comment type="caution">
    <text evidence="1">The sequence shown here is derived from an EMBL/GenBank/DDBJ whole genome shotgun (WGS) entry which is preliminary data.</text>
</comment>